<evidence type="ECO:0000313" key="6">
    <source>
        <dbReference type="EMBL" id="MFC0581879.1"/>
    </source>
</evidence>
<gene>
    <name evidence="6" type="ORF">ACFFFR_05720</name>
</gene>
<sequence>MSTETGGASASVLHNAFAVLRCFSTTEPLLGVTEIANKVGLHKSTVSRILANLESQEIVAQDEHSRKYRLGTGLIFLVSPLLAEFDTRKVAAPILAELAAATEETCSLMAWENHEAVCVEQIESPLRIKHTSPLGARYNTGYSASIQVFLAAEPADRVRSLVERQEIVLPPGVQVEEYLALLAEVRERGYAVNDGMTQPDETGVAVSITSARSPHPFCLLLSAPRYRVTDQLAELVRACVAAGQQITTRLTGPTP</sequence>
<keyword evidence="1" id="KW-0805">Transcription regulation</keyword>
<dbReference type="SMART" id="SM00346">
    <property type="entry name" value="HTH_ICLR"/>
    <property type="match status" value="1"/>
</dbReference>
<evidence type="ECO:0000259" key="4">
    <source>
        <dbReference type="PROSITE" id="PS51077"/>
    </source>
</evidence>
<name>A0ABV6P9T3_9MICC</name>
<evidence type="ECO:0000256" key="3">
    <source>
        <dbReference type="ARBA" id="ARBA00023163"/>
    </source>
</evidence>
<keyword evidence="2" id="KW-0238">DNA-binding</keyword>
<evidence type="ECO:0000256" key="2">
    <source>
        <dbReference type="ARBA" id="ARBA00023125"/>
    </source>
</evidence>
<feature type="domain" description="HTH iclR-type" evidence="4">
    <location>
        <begin position="10"/>
        <end position="72"/>
    </location>
</feature>
<keyword evidence="3" id="KW-0804">Transcription</keyword>
<keyword evidence="7" id="KW-1185">Reference proteome</keyword>
<dbReference type="InterPro" id="IPR014757">
    <property type="entry name" value="Tscrpt_reg_IclR_C"/>
</dbReference>
<organism evidence="6 7">
    <name type="scientific">Micrococcoides hystricis</name>
    <dbReference type="NCBI Taxonomy" id="1572761"/>
    <lineage>
        <taxon>Bacteria</taxon>
        <taxon>Bacillati</taxon>
        <taxon>Actinomycetota</taxon>
        <taxon>Actinomycetes</taxon>
        <taxon>Micrococcales</taxon>
        <taxon>Micrococcaceae</taxon>
        <taxon>Micrococcoides</taxon>
    </lineage>
</organism>
<feature type="domain" description="IclR-ED" evidence="5">
    <location>
        <begin position="73"/>
        <end position="252"/>
    </location>
</feature>
<dbReference type="InterPro" id="IPR050707">
    <property type="entry name" value="HTH_MetabolicPath_Reg"/>
</dbReference>
<dbReference type="Gene3D" id="1.10.10.10">
    <property type="entry name" value="Winged helix-like DNA-binding domain superfamily/Winged helix DNA-binding domain"/>
    <property type="match status" value="1"/>
</dbReference>
<dbReference type="InterPro" id="IPR029016">
    <property type="entry name" value="GAF-like_dom_sf"/>
</dbReference>
<evidence type="ECO:0000313" key="7">
    <source>
        <dbReference type="Proteomes" id="UP001589862"/>
    </source>
</evidence>
<dbReference type="Pfam" id="PF09339">
    <property type="entry name" value="HTH_IclR"/>
    <property type="match status" value="1"/>
</dbReference>
<dbReference type="InterPro" id="IPR036388">
    <property type="entry name" value="WH-like_DNA-bd_sf"/>
</dbReference>
<evidence type="ECO:0000256" key="1">
    <source>
        <dbReference type="ARBA" id="ARBA00023015"/>
    </source>
</evidence>
<dbReference type="Pfam" id="PF01614">
    <property type="entry name" value="IclR_C"/>
    <property type="match status" value="1"/>
</dbReference>
<dbReference type="PROSITE" id="PS51078">
    <property type="entry name" value="ICLR_ED"/>
    <property type="match status" value="1"/>
</dbReference>
<reference evidence="6 7" key="1">
    <citation type="submission" date="2024-09" db="EMBL/GenBank/DDBJ databases">
        <authorList>
            <person name="Sun Q."/>
            <person name="Mori K."/>
        </authorList>
    </citation>
    <scope>NUCLEOTIDE SEQUENCE [LARGE SCALE GENOMIC DNA]</scope>
    <source>
        <strain evidence="6 7">NCAIM B.02604</strain>
    </source>
</reference>
<proteinExistence type="predicted"/>
<dbReference type="EMBL" id="JBHLUB010000026">
    <property type="protein sequence ID" value="MFC0581879.1"/>
    <property type="molecule type" value="Genomic_DNA"/>
</dbReference>
<dbReference type="SUPFAM" id="SSF46785">
    <property type="entry name" value="Winged helix' DNA-binding domain"/>
    <property type="match status" value="1"/>
</dbReference>
<dbReference type="PANTHER" id="PTHR30136:SF35">
    <property type="entry name" value="HTH-TYPE TRANSCRIPTIONAL REGULATOR RV1719"/>
    <property type="match status" value="1"/>
</dbReference>
<accession>A0ABV6P9T3</accession>
<dbReference type="SUPFAM" id="SSF55781">
    <property type="entry name" value="GAF domain-like"/>
    <property type="match status" value="1"/>
</dbReference>
<protein>
    <submittedName>
        <fullName evidence="6">IclR family transcriptional regulator</fullName>
    </submittedName>
</protein>
<dbReference type="InterPro" id="IPR036390">
    <property type="entry name" value="WH_DNA-bd_sf"/>
</dbReference>
<dbReference type="InterPro" id="IPR005471">
    <property type="entry name" value="Tscrpt_reg_IclR_N"/>
</dbReference>
<dbReference type="RefSeq" id="WP_377458609.1">
    <property type="nucleotide sequence ID" value="NZ_JBHLUB010000026.1"/>
</dbReference>
<dbReference type="Proteomes" id="UP001589862">
    <property type="component" value="Unassembled WGS sequence"/>
</dbReference>
<evidence type="ECO:0000259" key="5">
    <source>
        <dbReference type="PROSITE" id="PS51078"/>
    </source>
</evidence>
<dbReference type="PANTHER" id="PTHR30136">
    <property type="entry name" value="HELIX-TURN-HELIX TRANSCRIPTIONAL REGULATOR, ICLR FAMILY"/>
    <property type="match status" value="1"/>
</dbReference>
<comment type="caution">
    <text evidence="6">The sequence shown here is derived from an EMBL/GenBank/DDBJ whole genome shotgun (WGS) entry which is preliminary data.</text>
</comment>
<dbReference type="Gene3D" id="3.30.450.40">
    <property type="match status" value="1"/>
</dbReference>
<dbReference type="PROSITE" id="PS51077">
    <property type="entry name" value="HTH_ICLR"/>
    <property type="match status" value="1"/>
</dbReference>